<sequence>MRVVNDDNREPCNTRIIRGRRKGNGRVAAGSSARECEVRRATRPERDWADEGRACVRYTRLAEARSDQSVAVRESVGFVHARRRSAAFAVSVTSSRDARAATGGRNAPHLSYDYDVSYWIWYRDVWLEIGCGKFAHNDRCLGVG</sequence>
<comment type="caution">
    <text evidence="1">The sequence shown here is derived from an EMBL/GenBank/DDBJ whole genome shotgun (WGS) entry which is preliminary data.</text>
</comment>
<evidence type="ECO:0000313" key="1">
    <source>
        <dbReference type="EMBL" id="CAB3230147.1"/>
    </source>
</evidence>
<gene>
    <name evidence="1" type="ORF">APLA_LOCUS4404</name>
</gene>
<organism evidence="1 2">
    <name type="scientific">Arctia plantaginis</name>
    <name type="common">Wood tiger moth</name>
    <name type="synonym">Phalaena plantaginis</name>
    <dbReference type="NCBI Taxonomy" id="874455"/>
    <lineage>
        <taxon>Eukaryota</taxon>
        <taxon>Metazoa</taxon>
        <taxon>Ecdysozoa</taxon>
        <taxon>Arthropoda</taxon>
        <taxon>Hexapoda</taxon>
        <taxon>Insecta</taxon>
        <taxon>Pterygota</taxon>
        <taxon>Neoptera</taxon>
        <taxon>Endopterygota</taxon>
        <taxon>Lepidoptera</taxon>
        <taxon>Glossata</taxon>
        <taxon>Ditrysia</taxon>
        <taxon>Noctuoidea</taxon>
        <taxon>Erebidae</taxon>
        <taxon>Arctiinae</taxon>
        <taxon>Arctia</taxon>
    </lineage>
</organism>
<dbReference type="Proteomes" id="UP000494256">
    <property type="component" value="Unassembled WGS sequence"/>
</dbReference>
<dbReference type="OrthoDB" id="7306382at2759"/>
<name>A0A8S0ZAN7_ARCPL</name>
<evidence type="ECO:0000313" key="2">
    <source>
        <dbReference type="Proteomes" id="UP000494256"/>
    </source>
</evidence>
<proteinExistence type="predicted"/>
<dbReference type="EMBL" id="CADEBD010000287">
    <property type="protein sequence ID" value="CAB3230147.1"/>
    <property type="molecule type" value="Genomic_DNA"/>
</dbReference>
<dbReference type="AlphaFoldDB" id="A0A8S0ZAN7"/>
<reference evidence="1 2" key="1">
    <citation type="submission" date="2020-04" db="EMBL/GenBank/DDBJ databases">
        <authorList>
            <person name="Wallbank WR R."/>
            <person name="Pardo Diaz C."/>
            <person name="Kozak K."/>
            <person name="Martin S."/>
            <person name="Jiggins C."/>
            <person name="Moest M."/>
            <person name="Warren A I."/>
            <person name="Byers J.R.P. K."/>
            <person name="Montejo-Kovacevich G."/>
            <person name="Yen C E."/>
        </authorList>
    </citation>
    <scope>NUCLEOTIDE SEQUENCE [LARGE SCALE GENOMIC DNA]</scope>
</reference>
<accession>A0A8S0ZAN7</accession>
<protein>
    <submittedName>
        <fullName evidence="1">Uncharacterized protein</fullName>
    </submittedName>
</protein>